<name>A0ABU0PF67_9MICO</name>
<organism evidence="1 2">
    <name type="scientific">Microbacterium murale</name>
    <dbReference type="NCBI Taxonomy" id="1081040"/>
    <lineage>
        <taxon>Bacteria</taxon>
        <taxon>Bacillati</taxon>
        <taxon>Actinomycetota</taxon>
        <taxon>Actinomycetes</taxon>
        <taxon>Micrococcales</taxon>
        <taxon>Microbacteriaceae</taxon>
        <taxon>Microbacterium</taxon>
    </lineage>
</organism>
<evidence type="ECO:0008006" key="3">
    <source>
        <dbReference type="Google" id="ProtNLM"/>
    </source>
</evidence>
<evidence type="ECO:0000313" key="2">
    <source>
        <dbReference type="Proteomes" id="UP001239085"/>
    </source>
</evidence>
<reference evidence="1 2" key="1">
    <citation type="submission" date="2023-07" db="EMBL/GenBank/DDBJ databases">
        <title>Comparative genomics of wheat-associated soil bacteria to identify genetic determinants of phenazine resistance.</title>
        <authorList>
            <person name="Mouncey N."/>
        </authorList>
    </citation>
    <scope>NUCLEOTIDE SEQUENCE [LARGE SCALE GENOMIC DNA]</scope>
    <source>
        <strain evidence="1 2">W2I7</strain>
    </source>
</reference>
<gene>
    <name evidence="1" type="ORF">QFZ46_003469</name>
</gene>
<evidence type="ECO:0000313" key="1">
    <source>
        <dbReference type="EMBL" id="MDQ0645309.1"/>
    </source>
</evidence>
<accession>A0ABU0PF67</accession>
<proteinExistence type="predicted"/>
<protein>
    <recommendedName>
        <fullName evidence="3">Transcriptional regulator, AbiEi antitoxin, Type IV TA system</fullName>
    </recommendedName>
</protein>
<comment type="caution">
    <text evidence="1">The sequence shown here is derived from an EMBL/GenBank/DDBJ whole genome shotgun (WGS) entry which is preliminary data.</text>
</comment>
<dbReference type="Proteomes" id="UP001239085">
    <property type="component" value="Unassembled WGS sequence"/>
</dbReference>
<sequence>MPRRINFEQADAMLRSRDSLVATGITDRQLRALVASETLIRVHRGFYVDGDSWRELWAEGRHLLRVISHARSSPGESPAFMQMSAGVLWGLPLYRVPDGVVHALIQGTRHTRTVAGIARHDIDVAENDIVERHGLRCTSLARTVFDMVRTVSPEAAISAADAALRMIAVSGQAQDAVVAEQWRDDVLRLAAPGLRSVRKVRWAVGFADGRAQLPGESVSRLQLSRLGFSDIDLQVHVVGAEGDNYFMDFGFPRSRMFGEFDGEGKYLEPELRATPTPADAVLAEKRREDDVRGVTGWGVRRWGGIHIRSADALGARLTAFGIHPPG</sequence>
<dbReference type="RefSeq" id="WP_307363472.1">
    <property type="nucleotide sequence ID" value="NZ_JAUSXK010000001.1"/>
</dbReference>
<keyword evidence="2" id="KW-1185">Reference proteome</keyword>
<dbReference type="EMBL" id="JAUSXK010000001">
    <property type="protein sequence ID" value="MDQ0645309.1"/>
    <property type="molecule type" value="Genomic_DNA"/>
</dbReference>